<keyword evidence="5" id="KW-0206">Cytoskeleton</keyword>
<sequence>MGKTYLKPAPPQIRGVMPLIGELILSSDGTTSIVAEAFPNLNPTSSSELVKEGDLLVFSVYEQRSETIFCIRFRWRCKILIPSAGHPPATRMDSQGRKIIVVDNGSGFVKCGYAGTNFPTHIFPSLVGRPLVRSSQKVGNIEIKDLMVGEECSQLRQMLDISYPMDNGIVRNWEDMAHVWDHTFGPDKLDIDPKECKLLLTEPPLNPSSNRERLFQVMFEQYGFHSIHVAVQAVLTLYAQGLLTGVVVDSGDGVTHICPVYQGYALHHLTRRLDIAGRDITRYLIKLLLLRGYNFNHSADFETVRLMKEKLCYVAYDVEQEQKLALETTVLSQTYTLPDGRTIRLGGERFEAPEVLFQPHLINVEKPGLSETLFGCIQSSDIDTRLDFYKHIVLSGGSTMYPGLPSRLEKEMKQLYLDRVLKGNTDLFQKFKVRIEATPFRKHMVFLGGAVLANIMRDRDQDFWISKREYEEGGLQRCLVKLGIK</sequence>
<evidence type="ECO:0000256" key="5">
    <source>
        <dbReference type="ARBA" id="ARBA00023212"/>
    </source>
</evidence>
<organism evidence="7 8">
    <name type="scientific">Necator americanus</name>
    <name type="common">Human hookworm</name>
    <dbReference type="NCBI Taxonomy" id="51031"/>
    <lineage>
        <taxon>Eukaryota</taxon>
        <taxon>Metazoa</taxon>
        <taxon>Ecdysozoa</taxon>
        <taxon>Nematoda</taxon>
        <taxon>Chromadorea</taxon>
        <taxon>Rhabditida</taxon>
        <taxon>Rhabditina</taxon>
        <taxon>Rhabditomorpha</taxon>
        <taxon>Strongyloidea</taxon>
        <taxon>Ancylostomatidae</taxon>
        <taxon>Bunostominae</taxon>
        <taxon>Necator</taxon>
    </lineage>
</organism>
<reference evidence="7 8" key="1">
    <citation type="submission" date="2023-08" db="EMBL/GenBank/DDBJ databases">
        <title>A Necator americanus chromosomal reference genome.</title>
        <authorList>
            <person name="Ilik V."/>
            <person name="Petrzelkova K.J."/>
            <person name="Pardy F."/>
            <person name="Fuh T."/>
            <person name="Niatou-Singa F.S."/>
            <person name="Gouil Q."/>
            <person name="Baker L."/>
            <person name="Ritchie M.E."/>
            <person name="Jex A.R."/>
            <person name="Gazzola D."/>
            <person name="Li H."/>
            <person name="Toshio Fujiwara R."/>
            <person name="Zhan B."/>
            <person name="Aroian R.V."/>
            <person name="Pafco B."/>
            <person name="Schwarz E.M."/>
        </authorList>
    </citation>
    <scope>NUCLEOTIDE SEQUENCE [LARGE SCALE GENOMIC DNA]</scope>
    <source>
        <strain evidence="7 8">Aroian</strain>
        <tissue evidence="7">Whole animal</tissue>
    </source>
</reference>
<dbReference type="PROSITE" id="PS01132">
    <property type="entry name" value="ACTINS_ACT_LIKE"/>
    <property type="match status" value="1"/>
</dbReference>
<dbReference type="Proteomes" id="UP001303046">
    <property type="component" value="Unassembled WGS sequence"/>
</dbReference>
<comment type="caution">
    <text evidence="7">The sequence shown here is derived from an EMBL/GenBank/DDBJ whole genome shotgun (WGS) entry which is preliminary data.</text>
</comment>
<protein>
    <recommendedName>
        <fullName evidence="9">Actin-related protein 2</fullName>
    </recommendedName>
</protein>
<evidence type="ECO:0000313" key="8">
    <source>
        <dbReference type="Proteomes" id="UP001303046"/>
    </source>
</evidence>
<keyword evidence="3" id="KW-0547">Nucleotide-binding</keyword>
<comment type="similarity">
    <text evidence="6">Belongs to the actin family.</text>
</comment>
<evidence type="ECO:0000256" key="4">
    <source>
        <dbReference type="ARBA" id="ARBA00022840"/>
    </source>
</evidence>
<gene>
    <name evidence="7" type="primary">Necator_chrV.g20263</name>
    <name evidence="7" type="ORF">RB195_015471</name>
</gene>
<keyword evidence="8" id="KW-1185">Reference proteome</keyword>
<name>A0ABR1E7D8_NECAM</name>
<dbReference type="SUPFAM" id="SSF53067">
    <property type="entry name" value="Actin-like ATPase domain"/>
    <property type="match status" value="2"/>
</dbReference>
<evidence type="ECO:0000256" key="1">
    <source>
        <dbReference type="ARBA" id="ARBA00004496"/>
    </source>
</evidence>
<dbReference type="PRINTS" id="PR00190">
    <property type="entry name" value="ACTIN"/>
</dbReference>
<dbReference type="CDD" id="cd10220">
    <property type="entry name" value="ASKHA_NBD_Arp2"/>
    <property type="match status" value="1"/>
</dbReference>
<keyword evidence="4" id="KW-0067">ATP-binding</keyword>
<comment type="subcellular location">
    <subcellularLocation>
        <location evidence="1">Cytoplasm</location>
    </subcellularLocation>
</comment>
<dbReference type="InterPro" id="IPR043129">
    <property type="entry name" value="ATPase_NBD"/>
</dbReference>
<dbReference type="PROSITE" id="PS00432">
    <property type="entry name" value="ACTINS_2"/>
    <property type="match status" value="1"/>
</dbReference>
<evidence type="ECO:0000256" key="6">
    <source>
        <dbReference type="RuleBase" id="RU000487"/>
    </source>
</evidence>
<dbReference type="Gene3D" id="3.90.640.10">
    <property type="entry name" value="Actin, Chain A, domain 4"/>
    <property type="match status" value="1"/>
</dbReference>
<dbReference type="Gene3D" id="3.30.420.40">
    <property type="match status" value="2"/>
</dbReference>
<dbReference type="InterPro" id="IPR004000">
    <property type="entry name" value="Actin"/>
</dbReference>
<evidence type="ECO:0008006" key="9">
    <source>
        <dbReference type="Google" id="ProtNLM"/>
    </source>
</evidence>
<evidence type="ECO:0000313" key="7">
    <source>
        <dbReference type="EMBL" id="KAK6757676.1"/>
    </source>
</evidence>
<dbReference type="InterPro" id="IPR004001">
    <property type="entry name" value="Actin_CS"/>
</dbReference>
<proteinExistence type="inferred from homology"/>
<dbReference type="InterPro" id="IPR020902">
    <property type="entry name" value="Actin/actin-like_CS"/>
</dbReference>
<dbReference type="SMART" id="SM00268">
    <property type="entry name" value="ACTIN"/>
    <property type="match status" value="1"/>
</dbReference>
<dbReference type="Pfam" id="PF00022">
    <property type="entry name" value="Actin"/>
    <property type="match status" value="1"/>
</dbReference>
<dbReference type="PANTHER" id="PTHR11937">
    <property type="entry name" value="ACTIN"/>
    <property type="match status" value="1"/>
</dbReference>
<evidence type="ECO:0000256" key="3">
    <source>
        <dbReference type="ARBA" id="ARBA00022741"/>
    </source>
</evidence>
<evidence type="ECO:0000256" key="2">
    <source>
        <dbReference type="ARBA" id="ARBA00022490"/>
    </source>
</evidence>
<dbReference type="EMBL" id="JAVFWL010000005">
    <property type="protein sequence ID" value="KAK6757676.1"/>
    <property type="molecule type" value="Genomic_DNA"/>
</dbReference>
<keyword evidence="2" id="KW-0963">Cytoplasm</keyword>
<accession>A0ABR1E7D8</accession>